<dbReference type="RefSeq" id="XP_052759363.1">
    <property type="nucleotide sequence ID" value="XM_052903403.1"/>
</dbReference>
<name>A0ABM3N704_GALME</name>
<accession>A0ABM3N704</accession>
<evidence type="ECO:0000313" key="1">
    <source>
        <dbReference type="Proteomes" id="UP001652740"/>
    </source>
</evidence>
<dbReference type="Proteomes" id="UP001652740">
    <property type="component" value="Unplaced"/>
</dbReference>
<protein>
    <submittedName>
        <fullName evidence="2">Uncharacterized protein LOC113512634 isoform X1</fullName>
    </submittedName>
</protein>
<proteinExistence type="predicted"/>
<reference evidence="2" key="1">
    <citation type="submission" date="2025-08" db="UniProtKB">
        <authorList>
            <consortium name="RefSeq"/>
        </authorList>
    </citation>
    <scope>IDENTIFICATION</scope>
    <source>
        <tissue evidence="2">Whole larvae</tissue>
    </source>
</reference>
<evidence type="ECO:0000313" key="2">
    <source>
        <dbReference type="RefSeq" id="XP_052759363.1"/>
    </source>
</evidence>
<keyword evidence="1" id="KW-1185">Reference proteome</keyword>
<organism evidence="1 2">
    <name type="scientific">Galleria mellonella</name>
    <name type="common">Greater wax moth</name>
    <dbReference type="NCBI Taxonomy" id="7137"/>
    <lineage>
        <taxon>Eukaryota</taxon>
        <taxon>Metazoa</taxon>
        <taxon>Ecdysozoa</taxon>
        <taxon>Arthropoda</taxon>
        <taxon>Hexapoda</taxon>
        <taxon>Insecta</taxon>
        <taxon>Pterygota</taxon>
        <taxon>Neoptera</taxon>
        <taxon>Endopterygota</taxon>
        <taxon>Lepidoptera</taxon>
        <taxon>Glossata</taxon>
        <taxon>Ditrysia</taxon>
        <taxon>Pyraloidea</taxon>
        <taxon>Pyralidae</taxon>
        <taxon>Galleriinae</taxon>
        <taxon>Galleria</taxon>
    </lineage>
</organism>
<dbReference type="GeneID" id="113512634"/>
<gene>
    <name evidence="2" type="primary">LOC113512634</name>
</gene>
<sequence>MKRLMNVEEAKENCVTLFFITNLLEYQEVCAKGQLTGETNEDLNPLMKLTNVKDQNNSSEHALSRMKRQYYDYNYDPYYYRRYPPYPLPIIVGLGGFGIGTGFGYGGRGFGGRGFGGRGFGGRGFGGRGFGGRGFGGRGIGGRGIGGLGGRGGIGGGHGRG</sequence>